<dbReference type="InterPro" id="IPR025949">
    <property type="entry name" value="PapC-like_C"/>
</dbReference>
<evidence type="ECO:0000256" key="1">
    <source>
        <dbReference type="SAM" id="SignalP"/>
    </source>
</evidence>
<dbReference type="InterPro" id="IPR042186">
    <property type="entry name" value="FimD_plug_dom"/>
</dbReference>
<dbReference type="EMBL" id="BSEC01000001">
    <property type="protein sequence ID" value="GLI95040.1"/>
    <property type="molecule type" value="Genomic_DNA"/>
</dbReference>
<dbReference type="GO" id="GO:0009279">
    <property type="term" value="C:cell outer membrane"/>
    <property type="evidence" value="ECO:0007669"/>
    <property type="project" value="TreeGrafter"/>
</dbReference>
<sequence>MPALRCILAGLMTLTPCALAAQEAPASTVAKANALHLEVFVNGRPKNLIAKFRRDALGNFTSPRSELTEIGVKAPGSGAPDEEIALDAVDGLTYDYDAPGQRMRLTLAPQAMGEVVYGEKKESKTSEPLEAGVGGVLNYHLRTGVMRDFRNGGFDYQGASGTFDARLFSRYGTLKSGAIIGSTVVSRFTQARLETNYTYADTERMINYVVGDTISTGPAWARSVRLGGAQVQRQFGLRPDVVTAALPSITGSAAVPTTVDVYVNNNLTISQPVDAGPYRIDAVPISGDGTTRVLARDASGRIIETSTPFIVSSKILRPGLWDWSIEAGLPRQYYALQSDTYSRTGVASASLRGGLLDWMTLEAHGETSSSRLANASAGVNLRLFDRAVATLAAGGSAWRGEFGGLVYASLETRLFGVALSLSTQRTIGTFNDIASVTAPTFNAYGQPFQFAQSYGAGLYGPTPFTGAWLAQIRPPRALDRLSISFRAPFDEKTSLNLMLANIEQGPGAMSSRMVSLGASRTFFDDISTYVALTYDFANPDQRSIFAGLSIPFGKTTVSTSFAPNRGLGGVMVDAGRPIDLEPGSWGWRVRNTGVAPRESYREASLGYRHEYGRVEGGVSQMGRTVGGYADADGAVVGVWGGGVGLSNHINDSFALVNAGAPGVQVLSENRPAGKTNMLGTLVIPGLRAFEQNRVAIDVTTLPVNRTVAMSERMVRPARGAGVAIDFAGKRQQAGVIVVLKDGKGAFLPAGTHVSLAGSGESLVVGYDGRVWIPNPSPEDEIVATLGMNACRASFSWSIDVGRMIGPIICE</sequence>
<feature type="chain" id="PRO_5040846728" evidence="1">
    <location>
        <begin position="21"/>
        <end position="810"/>
    </location>
</feature>
<dbReference type="Proteomes" id="UP001144323">
    <property type="component" value="Unassembled WGS sequence"/>
</dbReference>
<protein>
    <submittedName>
        <fullName evidence="3">Fimbrial biogenesis outer membrane usher protein</fullName>
    </submittedName>
</protein>
<organism evidence="3 4">
    <name type="scientific">Methylocystis echinoides</name>
    <dbReference type="NCBI Taxonomy" id="29468"/>
    <lineage>
        <taxon>Bacteria</taxon>
        <taxon>Pseudomonadati</taxon>
        <taxon>Pseudomonadota</taxon>
        <taxon>Alphaproteobacteria</taxon>
        <taxon>Hyphomicrobiales</taxon>
        <taxon>Methylocystaceae</taxon>
        <taxon>Methylocystis</taxon>
    </lineage>
</organism>
<accession>A0A9W6GY95</accession>
<dbReference type="GO" id="GO:0009297">
    <property type="term" value="P:pilus assembly"/>
    <property type="evidence" value="ECO:0007669"/>
    <property type="project" value="InterPro"/>
</dbReference>
<dbReference type="PANTHER" id="PTHR30451:SF5">
    <property type="entry name" value="SLR0019 PROTEIN"/>
    <property type="match status" value="1"/>
</dbReference>
<feature type="domain" description="PapC-like C-terminal" evidence="2">
    <location>
        <begin position="738"/>
        <end position="795"/>
    </location>
</feature>
<dbReference type="Pfam" id="PF00577">
    <property type="entry name" value="Usher"/>
    <property type="match status" value="2"/>
</dbReference>
<dbReference type="RefSeq" id="WP_281805369.1">
    <property type="nucleotide sequence ID" value="NZ_BSEC01000001.1"/>
</dbReference>
<proteinExistence type="predicted"/>
<keyword evidence="4" id="KW-1185">Reference proteome</keyword>
<evidence type="ECO:0000313" key="3">
    <source>
        <dbReference type="EMBL" id="GLI95040.1"/>
    </source>
</evidence>
<dbReference type="PANTHER" id="PTHR30451">
    <property type="entry name" value="OUTER MEMBRANE USHER PROTEIN"/>
    <property type="match status" value="1"/>
</dbReference>
<dbReference type="InterPro" id="IPR000015">
    <property type="entry name" value="Fimb_usher"/>
</dbReference>
<dbReference type="Gene3D" id="2.60.40.2610">
    <property type="entry name" value="Outer membrane usher protein FimD, plug domain"/>
    <property type="match status" value="1"/>
</dbReference>
<reference evidence="3" key="1">
    <citation type="journal article" date="2023" name="Int. J. Syst. Evol. Microbiol.">
        <title>Methylocystis iwaonis sp. nov., a type II methane-oxidizing bacterium from surface soil of a rice paddy field in Japan, and emended description of the genus Methylocystis (ex Whittenbury et al. 1970) Bowman et al. 1993.</title>
        <authorList>
            <person name="Kaise H."/>
            <person name="Sawadogo J.B."/>
            <person name="Alam M.S."/>
            <person name="Ueno C."/>
            <person name="Dianou D."/>
            <person name="Shinjo R."/>
            <person name="Asakawa S."/>
        </authorList>
    </citation>
    <scope>NUCLEOTIDE SEQUENCE</scope>
    <source>
        <strain evidence="3">LMG27198</strain>
    </source>
</reference>
<keyword evidence="1" id="KW-0732">Signal</keyword>
<feature type="signal peptide" evidence="1">
    <location>
        <begin position="1"/>
        <end position="20"/>
    </location>
</feature>
<comment type="caution">
    <text evidence="3">The sequence shown here is derived from an EMBL/GenBank/DDBJ whole genome shotgun (WGS) entry which is preliminary data.</text>
</comment>
<dbReference type="GO" id="GO:0015473">
    <property type="term" value="F:fimbrial usher porin activity"/>
    <property type="evidence" value="ECO:0007669"/>
    <property type="project" value="InterPro"/>
</dbReference>
<dbReference type="AlphaFoldDB" id="A0A9W6GY95"/>
<dbReference type="Gene3D" id="2.60.40.3110">
    <property type="match status" value="1"/>
</dbReference>
<evidence type="ECO:0000259" key="2">
    <source>
        <dbReference type="Pfam" id="PF13953"/>
    </source>
</evidence>
<name>A0A9W6GY95_9HYPH</name>
<gene>
    <name evidence="3" type="ORF">LMG27198_40320</name>
</gene>
<dbReference type="Pfam" id="PF13953">
    <property type="entry name" value="PapC_C"/>
    <property type="match status" value="1"/>
</dbReference>
<evidence type="ECO:0000313" key="4">
    <source>
        <dbReference type="Proteomes" id="UP001144323"/>
    </source>
</evidence>